<evidence type="ECO:0000256" key="2">
    <source>
        <dbReference type="ARBA" id="ARBA00023125"/>
    </source>
</evidence>
<evidence type="ECO:0000256" key="1">
    <source>
        <dbReference type="ARBA" id="ARBA00022908"/>
    </source>
</evidence>
<keyword evidence="3" id="KW-0233">DNA recombination</keyword>
<dbReference type="PROSITE" id="PS51736">
    <property type="entry name" value="RECOMBINASES_3"/>
    <property type="match status" value="1"/>
</dbReference>
<dbReference type="InterPro" id="IPR050639">
    <property type="entry name" value="SSR_resolvase"/>
</dbReference>
<proteinExistence type="predicted"/>
<name>A0AA42MA20_ACIJO</name>
<feature type="active site" description="O-(5'-phospho-DNA)-serine intermediate" evidence="4 5">
    <location>
        <position position="14"/>
    </location>
</feature>
<gene>
    <name evidence="7" type="ORF">N5C97_08690</name>
</gene>
<reference evidence="7" key="1">
    <citation type="submission" date="2022-09" db="EMBL/GenBank/DDBJ databases">
        <title>Intensive care unit water sources are persistently colonized with multi-drug resistant bacteria and are the site of extensive horizontal gene transfer of antibiotic resistance genes.</title>
        <authorList>
            <person name="Diorio-Toth L."/>
        </authorList>
    </citation>
    <scope>NUCLEOTIDE SEQUENCE</scope>
    <source>
        <strain evidence="7">GD03885</strain>
    </source>
</reference>
<dbReference type="GO" id="GO:0003677">
    <property type="term" value="F:DNA binding"/>
    <property type="evidence" value="ECO:0007669"/>
    <property type="project" value="UniProtKB-KW"/>
</dbReference>
<evidence type="ECO:0000256" key="4">
    <source>
        <dbReference type="PIRSR" id="PIRSR606118-50"/>
    </source>
</evidence>
<dbReference type="InterPro" id="IPR006119">
    <property type="entry name" value="Resolv_N"/>
</dbReference>
<dbReference type="EMBL" id="JAOCCL010000018">
    <property type="protein sequence ID" value="MDH0826576.1"/>
    <property type="molecule type" value="Genomic_DNA"/>
</dbReference>
<dbReference type="Gene3D" id="3.40.50.1390">
    <property type="entry name" value="Resolvase, N-terminal catalytic domain"/>
    <property type="match status" value="1"/>
</dbReference>
<protein>
    <submittedName>
        <fullName evidence="7">Recombinase family protein</fullName>
    </submittedName>
</protein>
<keyword evidence="2" id="KW-0238">DNA-binding</keyword>
<organism evidence="7 8">
    <name type="scientific">Acinetobacter johnsonii</name>
    <dbReference type="NCBI Taxonomy" id="40214"/>
    <lineage>
        <taxon>Bacteria</taxon>
        <taxon>Pseudomonadati</taxon>
        <taxon>Pseudomonadota</taxon>
        <taxon>Gammaproteobacteria</taxon>
        <taxon>Moraxellales</taxon>
        <taxon>Moraxellaceae</taxon>
        <taxon>Acinetobacter</taxon>
    </lineage>
</organism>
<comment type="caution">
    <text evidence="7">The sequence shown here is derived from an EMBL/GenBank/DDBJ whole genome shotgun (WGS) entry which is preliminary data.</text>
</comment>
<dbReference type="PROSITE" id="PS00397">
    <property type="entry name" value="RECOMBINASES_1"/>
    <property type="match status" value="1"/>
</dbReference>
<keyword evidence="1" id="KW-0229">DNA integration</keyword>
<evidence type="ECO:0000313" key="8">
    <source>
        <dbReference type="Proteomes" id="UP001160116"/>
    </source>
</evidence>
<dbReference type="GO" id="GO:0000150">
    <property type="term" value="F:DNA strand exchange activity"/>
    <property type="evidence" value="ECO:0007669"/>
    <property type="project" value="InterPro"/>
</dbReference>
<dbReference type="InterPro" id="IPR038109">
    <property type="entry name" value="DNA_bind_recomb_sf"/>
</dbReference>
<evidence type="ECO:0000256" key="5">
    <source>
        <dbReference type="PROSITE-ProRule" id="PRU10137"/>
    </source>
</evidence>
<dbReference type="Gene3D" id="3.90.1750.20">
    <property type="entry name" value="Putative Large Serine Recombinase, Chain B, Domain 2"/>
    <property type="match status" value="1"/>
</dbReference>
<evidence type="ECO:0000313" key="7">
    <source>
        <dbReference type="EMBL" id="MDH0826576.1"/>
    </source>
</evidence>
<dbReference type="InterPro" id="IPR006118">
    <property type="entry name" value="Recombinase_CS"/>
</dbReference>
<dbReference type="SMART" id="SM00857">
    <property type="entry name" value="Resolvase"/>
    <property type="match status" value="1"/>
</dbReference>
<dbReference type="Pfam" id="PF07508">
    <property type="entry name" value="Recombinase"/>
    <property type="match status" value="1"/>
</dbReference>
<dbReference type="CDD" id="cd03768">
    <property type="entry name" value="SR_ResInv"/>
    <property type="match status" value="1"/>
</dbReference>
<evidence type="ECO:0000256" key="3">
    <source>
        <dbReference type="ARBA" id="ARBA00023172"/>
    </source>
</evidence>
<dbReference type="InterPro" id="IPR036162">
    <property type="entry name" value="Resolvase-like_N_sf"/>
</dbReference>
<sequence length="236" mass="26692">MAKNKQAIGYVRVSTQKQVDEGVSIDAQVNKIKAWASLNDYEVVEIFIDEGISGKNTVNRPQLNQALSMLKNGMAFVFYSLSRVSRNVVDTIGIGETIHKKGADMVSLSEKIDTTDSSGRMFFNIMAVLNQFERDQISDRTKLAINHKRSNLKVFSHTPYGFDRNDDDLIPNPIEQDNIQIMKKYRELGYGTRKIATLLNKSDIKSKHGGKWYSKTVEQVLNREKLLDGVLNSENS</sequence>
<dbReference type="Pfam" id="PF00239">
    <property type="entry name" value="Resolvase"/>
    <property type="match status" value="1"/>
</dbReference>
<accession>A0AA42MA20</accession>
<dbReference type="GO" id="GO:0015074">
    <property type="term" value="P:DNA integration"/>
    <property type="evidence" value="ECO:0007669"/>
    <property type="project" value="UniProtKB-KW"/>
</dbReference>
<dbReference type="PANTHER" id="PTHR30461">
    <property type="entry name" value="DNA-INVERTASE FROM LAMBDOID PROPHAGE"/>
    <property type="match status" value="1"/>
</dbReference>
<feature type="domain" description="Resolvase/invertase-type recombinase catalytic" evidence="6">
    <location>
        <begin position="6"/>
        <end position="152"/>
    </location>
</feature>
<dbReference type="InterPro" id="IPR011109">
    <property type="entry name" value="DNA_bind_recombinase_dom"/>
</dbReference>
<dbReference type="SUPFAM" id="SSF53041">
    <property type="entry name" value="Resolvase-like"/>
    <property type="match status" value="1"/>
</dbReference>
<dbReference type="PANTHER" id="PTHR30461:SF2">
    <property type="entry name" value="SERINE RECOMBINASE PINE-RELATED"/>
    <property type="match status" value="1"/>
</dbReference>
<dbReference type="AlphaFoldDB" id="A0AA42MA20"/>
<dbReference type="Proteomes" id="UP001160116">
    <property type="component" value="Unassembled WGS sequence"/>
</dbReference>
<evidence type="ECO:0000259" key="6">
    <source>
        <dbReference type="PROSITE" id="PS51736"/>
    </source>
</evidence>
<dbReference type="RefSeq" id="WP_279678989.1">
    <property type="nucleotide sequence ID" value="NZ_JAOCCL010000018.1"/>
</dbReference>